<keyword evidence="6" id="KW-0812">Transmembrane</keyword>
<dbReference type="InterPro" id="IPR051045">
    <property type="entry name" value="TonB-dependent_transducer"/>
</dbReference>
<dbReference type="EMBL" id="WOCD01000002">
    <property type="protein sequence ID" value="MUH71807.1"/>
    <property type="molecule type" value="Genomic_DNA"/>
</dbReference>
<organism evidence="11 12">
    <name type="scientific">Psychrosphaera haliotis</name>
    <dbReference type="NCBI Taxonomy" id="555083"/>
    <lineage>
        <taxon>Bacteria</taxon>
        <taxon>Pseudomonadati</taxon>
        <taxon>Pseudomonadota</taxon>
        <taxon>Gammaproteobacteria</taxon>
        <taxon>Alteromonadales</taxon>
        <taxon>Pseudoalteromonadaceae</taxon>
        <taxon>Psychrosphaera</taxon>
    </lineage>
</organism>
<comment type="subcellular location">
    <subcellularLocation>
        <location evidence="1">Cell inner membrane</location>
        <topology evidence="1">Single-pass membrane protein</topology>
        <orientation evidence="1">Periplasmic side</orientation>
    </subcellularLocation>
</comment>
<evidence type="ECO:0000256" key="8">
    <source>
        <dbReference type="ARBA" id="ARBA00022989"/>
    </source>
</evidence>
<evidence type="ECO:0000256" key="6">
    <source>
        <dbReference type="ARBA" id="ARBA00022692"/>
    </source>
</evidence>
<evidence type="ECO:0000313" key="12">
    <source>
        <dbReference type="Proteomes" id="UP000439994"/>
    </source>
</evidence>
<gene>
    <name evidence="11" type="ORF">GNP35_04520</name>
</gene>
<feature type="domain" description="TonB C-terminal" evidence="10">
    <location>
        <begin position="27"/>
        <end position="124"/>
    </location>
</feature>
<evidence type="ECO:0000256" key="9">
    <source>
        <dbReference type="ARBA" id="ARBA00023136"/>
    </source>
</evidence>
<comment type="similarity">
    <text evidence="2">Belongs to the TonB family.</text>
</comment>
<keyword evidence="3" id="KW-0813">Transport</keyword>
<evidence type="ECO:0000256" key="7">
    <source>
        <dbReference type="ARBA" id="ARBA00022927"/>
    </source>
</evidence>
<reference evidence="11 12" key="1">
    <citation type="submission" date="2019-11" db="EMBL/GenBank/DDBJ databases">
        <title>P. haliotis isolates from Z. marina roots.</title>
        <authorList>
            <person name="Cohen M."/>
            <person name="Jospin G."/>
            <person name="Eisen J.A."/>
            <person name="Coil D.A."/>
        </authorList>
    </citation>
    <scope>NUCLEOTIDE SEQUENCE [LARGE SCALE GENOMIC DNA]</scope>
    <source>
        <strain evidence="11 12">UCD-MCMsp1aY</strain>
    </source>
</reference>
<dbReference type="InterPro" id="IPR006260">
    <property type="entry name" value="TonB/TolA_C"/>
</dbReference>
<evidence type="ECO:0000259" key="10">
    <source>
        <dbReference type="PROSITE" id="PS52015"/>
    </source>
</evidence>
<dbReference type="PANTHER" id="PTHR33446:SF14">
    <property type="entry name" value="PROTEIN TONB"/>
    <property type="match status" value="1"/>
</dbReference>
<keyword evidence="9" id="KW-0472">Membrane</keyword>
<protein>
    <submittedName>
        <fullName evidence="11">TonB family protein</fullName>
    </submittedName>
</protein>
<dbReference type="GO" id="GO:0015031">
    <property type="term" value="P:protein transport"/>
    <property type="evidence" value="ECO:0007669"/>
    <property type="project" value="UniProtKB-KW"/>
</dbReference>
<keyword evidence="4" id="KW-1003">Cell membrane</keyword>
<evidence type="ECO:0000256" key="3">
    <source>
        <dbReference type="ARBA" id="ARBA00022448"/>
    </source>
</evidence>
<dbReference type="Proteomes" id="UP000439994">
    <property type="component" value="Unassembled WGS sequence"/>
</dbReference>
<dbReference type="GO" id="GO:0055085">
    <property type="term" value="P:transmembrane transport"/>
    <property type="evidence" value="ECO:0007669"/>
    <property type="project" value="InterPro"/>
</dbReference>
<dbReference type="AlphaFoldDB" id="A0A6N8F9Q7"/>
<dbReference type="PROSITE" id="PS52015">
    <property type="entry name" value="TONB_CTD"/>
    <property type="match status" value="1"/>
</dbReference>
<comment type="caution">
    <text evidence="11">The sequence shown here is derived from an EMBL/GenBank/DDBJ whole genome shotgun (WGS) entry which is preliminary data.</text>
</comment>
<sequence length="148" mass="16319">MSISVHVHASSKLDIPDSDIKTARLVESIVDAKPVDKKAPRYPSSAAKRGREGWVQMSFIIDTDGSVLEPTVIDSAGDVAFERAALRAIKKWKYTPAEKDGEVIQQCDTKLQFDFSINNNGVSEKFSTFYNSAAKLLENKEADKLGLN</sequence>
<dbReference type="NCBIfam" id="TIGR01352">
    <property type="entry name" value="tonB_Cterm"/>
    <property type="match status" value="1"/>
</dbReference>
<name>A0A6N8F9Q7_9GAMM</name>
<keyword evidence="7" id="KW-0653">Protein transport</keyword>
<keyword evidence="8" id="KW-1133">Transmembrane helix</keyword>
<evidence type="ECO:0000256" key="4">
    <source>
        <dbReference type="ARBA" id="ARBA00022475"/>
    </source>
</evidence>
<evidence type="ECO:0000256" key="2">
    <source>
        <dbReference type="ARBA" id="ARBA00006555"/>
    </source>
</evidence>
<dbReference type="PANTHER" id="PTHR33446">
    <property type="entry name" value="PROTEIN TONB-RELATED"/>
    <property type="match status" value="1"/>
</dbReference>
<proteinExistence type="inferred from homology"/>
<evidence type="ECO:0000256" key="5">
    <source>
        <dbReference type="ARBA" id="ARBA00022519"/>
    </source>
</evidence>
<evidence type="ECO:0000313" key="11">
    <source>
        <dbReference type="EMBL" id="MUH71807.1"/>
    </source>
</evidence>
<dbReference type="Pfam" id="PF03544">
    <property type="entry name" value="TonB_C"/>
    <property type="match status" value="1"/>
</dbReference>
<dbReference type="SUPFAM" id="SSF74653">
    <property type="entry name" value="TolA/TonB C-terminal domain"/>
    <property type="match status" value="1"/>
</dbReference>
<evidence type="ECO:0000256" key="1">
    <source>
        <dbReference type="ARBA" id="ARBA00004383"/>
    </source>
</evidence>
<keyword evidence="12" id="KW-1185">Reference proteome</keyword>
<dbReference type="Gene3D" id="3.30.1150.10">
    <property type="match status" value="1"/>
</dbReference>
<keyword evidence="5" id="KW-0997">Cell inner membrane</keyword>
<dbReference type="InterPro" id="IPR037682">
    <property type="entry name" value="TonB_C"/>
</dbReference>
<accession>A0A6N8F9Q7</accession>
<dbReference type="GO" id="GO:0005886">
    <property type="term" value="C:plasma membrane"/>
    <property type="evidence" value="ECO:0007669"/>
    <property type="project" value="UniProtKB-SubCell"/>
</dbReference>